<feature type="compositionally biased region" description="Polar residues" evidence="1">
    <location>
        <begin position="104"/>
        <end position="115"/>
    </location>
</feature>
<evidence type="ECO:0000256" key="1">
    <source>
        <dbReference type="SAM" id="MobiDB-lite"/>
    </source>
</evidence>
<reference evidence="2 3" key="1">
    <citation type="submission" date="2021-01" db="EMBL/GenBank/DDBJ databases">
        <title>Chromosome sequence of Serratia proteamaculans strain 94 rif-r, isolated from spoiled beef.</title>
        <authorList>
            <person name="Zaytseva Y.V."/>
            <person name="Iablokov S.N."/>
            <person name="Klyukina A."/>
        </authorList>
    </citation>
    <scope>NUCLEOTIDE SEQUENCE [LARGE SCALE GENOMIC DNA]</scope>
    <source>
        <strain evidence="2 3">94 rif-r</strain>
    </source>
</reference>
<evidence type="ECO:0000313" key="2">
    <source>
        <dbReference type="EMBL" id="QQX56083.1"/>
    </source>
</evidence>
<dbReference type="Proteomes" id="UP000596176">
    <property type="component" value="Chromosome"/>
</dbReference>
<sequence length="115" mass="11705">MKIIDTSLLDQISGGRGNNGGDRSDNGGRRSRNNGRNGGGAPKTCANDVGVGIITGALTGMAGGPWTMIGFAVAGAATASLGCPDKSPYRNNNNNNRDALAGNRSPNSVNGQCRW</sequence>
<gene>
    <name evidence="2" type="ORF">JKX24_14400</name>
</gene>
<organism evidence="2 3">
    <name type="scientific">Serratia proteamaculans</name>
    <dbReference type="NCBI Taxonomy" id="28151"/>
    <lineage>
        <taxon>Bacteria</taxon>
        <taxon>Pseudomonadati</taxon>
        <taxon>Pseudomonadota</taxon>
        <taxon>Gammaproteobacteria</taxon>
        <taxon>Enterobacterales</taxon>
        <taxon>Yersiniaceae</taxon>
        <taxon>Serratia</taxon>
    </lineage>
</organism>
<evidence type="ECO:0000313" key="3">
    <source>
        <dbReference type="Proteomes" id="UP000596176"/>
    </source>
</evidence>
<accession>A0A7U0NBY5</accession>
<proteinExistence type="predicted"/>
<dbReference type="RefSeq" id="WP_099065250.1">
    <property type="nucleotide sequence ID" value="NZ_CAMKUJ010000004.1"/>
</dbReference>
<feature type="region of interest" description="Disordered" evidence="1">
    <location>
        <begin position="1"/>
        <end position="47"/>
    </location>
</feature>
<dbReference type="AlphaFoldDB" id="A0A7U0NBY5"/>
<protein>
    <recommendedName>
        <fullName evidence="4">Bacteriocin</fullName>
    </recommendedName>
</protein>
<evidence type="ECO:0008006" key="4">
    <source>
        <dbReference type="Google" id="ProtNLM"/>
    </source>
</evidence>
<dbReference type="EMBL" id="CP068391">
    <property type="protein sequence ID" value="QQX56083.1"/>
    <property type="molecule type" value="Genomic_DNA"/>
</dbReference>
<dbReference type="GeneID" id="83700969"/>
<name>A0A7U0NBY5_SERPR</name>
<feature type="region of interest" description="Disordered" evidence="1">
    <location>
        <begin position="82"/>
        <end position="115"/>
    </location>
</feature>